<dbReference type="PANTHER" id="PTHR46136">
    <property type="entry name" value="TRANSCRIPTION FACTOR GTE8"/>
    <property type="match status" value="1"/>
</dbReference>
<keyword evidence="4 7" id="KW-0103">Bromodomain</keyword>
<feature type="region of interest" description="Disordered" evidence="8">
    <location>
        <begin position="566"/>
        <end position="592"/>
    </location>
</feature>
<feature type="region of interest" description="Disordered" evidence="8">
    <location>
        <begin position="610"/>
        <end position="677"/>
    </location>
</feature>
<keyword evidence="6" id="KW-0539">Nucleus</keyword>
<dbReference type="Pfam" id="PF17035">
    <property type="entry name" value="BET"/>
    <property type="match status" value="1"/>
</dbReference>
<organism evidence="11 12">
    <name type="scientific">Camellia sinensis var. sinensis</name>
    <name type="common">China tea</name>
    <dbReference type="NCBI Taxonomy" id="542762"/>
    <lineage>
        <taxon>Eukaryota</taxon>
        <taxon>Viridiplantae</taxon>
        <taxon>Streptophyta</taxon>
        <taxon>Embryophyta</taxon>
        <taxon>Tracheophyta</taxon>
        <taxon>Spermatophyta</taxon>
        <taxon>Magnoliopsida</taxon>
        <taxon>eudicotyledons</taxon>
        <taxon>Gunneridae</taxon>
        <taxon>Pentapetalae</taxon>
        <taxon>asterids</taxon>
        <taxon>Ericales</taxon>
        <taxon>Theaceae</taxon>
        <taxon>Camellia</taxon>
    </lineage>
</organism>
<evidence type="ECO:0000256" key="8">
    <source>
        <dbReference type="SAM" id="MobiDB-lite"/>
    </source>
</evidence>
<feature type="compositionally biased region" description="Polar residues" evidence="8">
    <location>
        <begin position="22"/>
        <end position="41"/>
    </location>
</feature>
<evidence type="ECO:0000256" key="1">
    <source>
        <dbReference type="ARBA" id="ARBA00004123"/>
    </source>
</evidence>
<dbReference type="InterPro" id="IPR036427">
    <property type="entry name" value="Bromodomain-like_sf"/>
</dbReference>
<keyword evidence="3" id="KW-0175">Coiled coil</keyword>
<dbReference type="CDD" id="cd05506">
    <property type="entry name" value="Bromo_plant1"/>
    <property type="match status" value="1"/>
</dbReference>
<dbReference type="InterPro" id="IPR052442">
    <property type="entry name" value="Env_Response_Regulator"/>
</dbReference>
<feature type="region of interest" description="Disordered" evidence="8">
    <location>
        <begin position="1"/>
        <end position="43"/>
    </location>
</feature>
<name>A0A4S4DNK6_CAMSN</name>
<dbReference type="GO" id="GO:0005634">
    <property type="term" value="C:nucleus"/>
    <property type="evidence" value="ECO:0007669"/>
    <property type="project" value="UniProtKB-SubCell"/>
</dbReference>
<evidence type="ECO:0000259" key="9">
    <source>
        <dbReference type="PROSITE" id="PS50014"/>
    </source>
</evidence>
<evidence type="ECO:0000259" key="10">
    <source>
        <dbReference type="PROSITE" id="PS51525"/>
    </source>
</evidence>
<dbReference type="Proteomes" id="UP000306102">
    <property type="component" value="Unassembled WGS sequence"/>
</dbReference>
<sequence length="771" mass="86328">MMAKNDRLTGGYSTGFAPNYESEGSGSSGRLDTEITASEDSSAPRRKCINLNSAACDGFSAPLQVLPLSKMCTSERKDLVLRLRAELEQIRILQKRVEKQRTNVVTLSSSSDILSCSNVQNGPPVENFKKSSGLKSELGRKVNPEAQKARGWNRGTSGRFECAKEASMPSTFNTVFMKQCEALLKKLMQHQYGWVFNTPVDVVKLNIPDYYTVIKHPMDLGTIKSKITSSEYSSVLDFVADVRLTFSNAMTYNPPANHVHIMADTLRKFFELRWKVIEKKFLKDSRPLQEKSGIHEEKETVKSMPSSKKRKITSMDHKVIPDPASRIMTDEEKHNLSRELEALLGELPDNIVEFLREQSSNGRETGEDEIEIDIDDLSDDTLFKLRKLLDDYLQEKQKKHARAEPCEIELLNESGISNSSMQLCEGNDPIDEDVDIGGNEPPISSYPPVEIEKDKGRRSNKCIRSGSSSGPACGLIYIAKDVPPELWDMLVHVKFIPQVKNFNLSDSDSSSSENESDGAKASTLAKPPKENSGPEADLDEMTGVVDLLDGNQSVSGLDQLEQISQKPNSIESDCHQDGESALNERQVSPEKRYRAAVLKNRFADTILKAREKTLNQGEKGDPEKLRREKEELEMQKRKEKARLQAEAKAAEDARRRAEAEAAAEARRKRELEREAARQALQKMEKTVEINENSRFLEDLEMLRTAPPEQLPSSVDETSPDHSQDGLGSFKFGGSNPLEQLGLYIKVDEEEEEGEPPSVLKIVDDVEEGEID</sequence>
<dbReference type="Gene3D" id="1.20.920.10">
    <property type="entry name" value="Bromodomain-like"/>
    <property type="match status" value="1"/>
</dbReference>
<feature type="region of interest" description="Disordered" evidence="8">
    <location>
        <begin position="704"/>
        <end position="733"/>
    </location>
</feature>
<dbReference type="STRING" id="542762.A0A4S4DNK6"/>
<evidence type="ECO:0000256" key="5">
    <source>
        <dbReference type="ARBA" id="ARBA00023163"/>
    </source>
</evidence>
<dbReference type="InterPro" id="IPR027353">
    <property type="entry name" value="NET_dom"/>
</dbReference>
<feature type="region of interest" description="Disordered" evidence="8">
    <location>
        <begin position="288"/>
        <end position="313"/>
    </location>
</feature>
<comment type="caution">
    <text evidence="11">The sequence shown here is derived from an EMBL/GenBank/DDBJ whole genome shotgun (WGS) entry which is preliminary data.</text>
</comment>
<dbReference type="PROSITE" id="PS50014">
    <property type="entry name" value="BROMODOMAIN_2"/>
    <property type="match status" value="1"/>
</dbReference>
<accession>A0A4S4DNK6</accession>
<proteinExistence type="predicted"/>
<feature type="domain" description="Bromo" evidence="9">
    <location>
        <begin position="188"/>
        <end position="260"/>
    </location>
</feature>
<evidence type="ECO:0000256" key="3">
    <source>
        <dbReference type="ARBA" id="ARBA00023054"/>
    </source>
</evidence>
<reference evidence="11 12" key="1">
    <citation type="journal article" date="2018" name="Proc. Natl. Acad. Sci. U.S.A.">
        <title>Draft genome sequence of Camellia sinensis var. sinensis provides insights into the evolution of the tea genome and tea quality.</title>
        <authorList>
            <person name="Wei C."/>
            <person name="Yang H."/>
            <person name="Wang S."/>
            <person name="Zhao J."/>
            <person name="Liu C."/>
            <person name="Gao L."/>
            <person name="Xia E."/>
            <person name="Lu Y."/>
            <person name="Tai Y."/>
            <person name="She G."/>
            <person name="Sun J."/>
            <person name="Cao H."/>
            <person name="Tong W."/>
            <person name="Gao Q."/>
            <person name="Li Y."/>
            <person name="Deng W."/>
            <person name="Jiang X."/>
            <person name="Wang W."/>
            <person name="Chen Q."/>
            <person name="Zhang S."/>
            <person name="Li H."/>
            <person name="Wu J."/>
            <person name="Wang P."/>
            <person name="Li P."/>
            <person name="Shi C."/>
            <person name="Zheng F."/>
            <person name="Jian J."/>
            <person name="Huang B."/>
            <person name="Shan D."/>
            <person name="Shi M."/>
            <person name="Fang C."/>
            <person name="Yue Y."/>
            <person name="Li F."/>
            <person name="Li D."/>
            <person name="Wei S."/>
            <person name="Han B."/>
            <person name="Jiang C."/>
            <person name="Yin Y."/>
            <person name="Xia T."/>
            <person name="Zhang Z."/>
            <person name="Bennetzen J.L."/>
            <person name="Zhao S."/>
            <person name="Wan X."/>
        </authorList>
    </citation>
    <scope>NUCLEOTIDE SEQUENCE [LARGE SCALE GENOMIC DNA]</scope>
    <source>
        <strain evidence="12">cv. Shuchazao</strain>
        <tissue evidence="11">Leaf</tissue>
    </source>
</reference>
<dbReference type="AlphaFoldDB" id="A0A4S4DNK6"/>
<evidence type="ECO:0000256" key="4">
    <source>
        <dbReference type="ARBA" id="ARBA00023117"/>
    </source>
</evidence>
<keyword evidence="5" id="KW-0804">Transcription</keyword>
<evidence type="ECO:0000256" key="6">
    <source>
        <dbReference type="ARBA" id="ARBA00023242"/>
    </source>
</evidence>
<feature type="compositionally biased region" description="Basic and acidic residues" evidence="8">
    <location>
        <begin position="288"/>
        <end position="301"/>
    </location>
</feature>
<keyword evidence="2" id="KW-0805">Transcription regulation</keyword>
<dbReference type="InterPro" id="IPR001487">
    <property type="entry name" value="Bromodomain"/>
</dbReference>
<dbReference type="SMART" id="SM00297">
    <property type="entry name" value="BROMO"/>
    <property type="match status" value="1"/>
</dbReference>
<dbReference type="InterPro" id="IPR038336">
    <property type="entry name" value="NET_sf"/>
</dbReference>
<evidence type="ECO:0000256" key="2">
    <source>
        <dbReference type="ARBA" id="ARBA00023015"/>
    </source>
</evidence>
<dbReference type="Pfam" id="PF00439">
    <property type="entry name" value="Bromodomain"/>
    <property type="match status" value="1"/>
</dbReference>
<evidence type="ECO:0000256" key="7">
    <source>
        <dbReference type="PROSITE-ProRule" id="PRU00035"/>
    </source>
</evidence>
<dbReference type="SUPFAM" id="SSF47370">
    <property type="entry name" value="Bromodomain"/>
    <property type="match status" value="1"/>
</dbReference>
<feature type="domain" description="NET" evidence="10">
    <location>
        <begin position="318"/>
        <end position="400"/>
    </location>
</feature>
<dbReference type="InterPro" id="IPR037377">
    <property type="entry name" value="GTE_bromo"/>
</dbReference>
<dbReference type="PANTHER" id="PTHR46136:SF1">
    <property type="entry name" value="TRANSCRIPTION FACTOR GTE11-RELATED"/>
    <property type="match status" value="1"/>
</dbReference>
<comment type="subcellular location">
    <subcellularLocation>
        <location evidence="1">Nucleus</location>
    </subcellularLocation>
</comment>
<feature type="region of interest" description="Disordered" evidence="8">
    <location>
        <begin position="747"/>
        <end position="771"/>
    </location>
</feature>
<feature type="region of interest" description="Disordered" evidence="8">
    <location>
        <begin position="438"/>
        <end position="468"/>
    </location>
</feature>
<feature type="region of interest" description="Disordered" evidence="8">
    <location>
        <begin position="502"/>
        <end position="537"/>
    </location>
</feature>
<keyword evidence="12" id="KW-1185">Reference proteome</keyword>
<evidence type="ECO:0000313" key="11">
    <source>
        <dbReference type="EMBL" id="THG04620.1"/>
    </source>
</evidence>
<gene>
    <name evidence="11" type="ORF">TEA_022036</name>
</gene>
<protein>
    <recommendedName>
        <fullName evidence="13">Bromo domain-containing protein</fullName>
    </recommendedName>
</protein>
<dbReference type="PROSITE" id="PS51525">
    <property type="entry name" value="NET"/>
    <property type="match status" value="1"/>
</dbReference>
<dbReference type="EMBL" id="SDRB02010737">
    <property type="protein sequence ID" value="THG04620.1"/>
    <property type="molecule type" value="Genomic_DNA"/>
</dbReference>
<evidence type="ECO:0008006" key="13">
    <source>
        <dbReference type="Google" id="ProtNLM"/>
    </source>
</evidence>
<dbReference type="PRINTS" id="PR00503">
    <property type="entry name" value="BROMODOMAIN"/>
</dbReference>
<dbReference type="Gene3D" id="1.20.1270.220">
    <property type="match status" value="1"/>
</dbReference>
<evidence type="ECO:0000313" key="12">
    <source>
        <dbReference type="Proteomes" id="UP000306102"/>
    </source>
</evidence>